<dbReference type="PANTHER" id="PTHR44591">
    <property type="entry name" value="STRESS RESPONSE REGULATOR PROTEIN 1"/>
    <property type="match status" value="1"/>
</dbReference>
<organism evidence="4 5">
    <name type="scientific">Tsuneonella deserti</name>
    <dbReference type="NCBI Taxonomy" id="2035528"/>
    <lineage>
        <taxon>Bacteria</taxon>
        <taxon>Pseudomonadati</taxon>
        <taxon>Pseudomonadota</taxon>
        <taxon>Alphaproteobacteria</taxon>
        <taxon>Sphingomonadales</taxon>
        <taxon>Erythrobacteraceae</taxon>
        <taxon>Tsuneonella</taxon>
    </lineage>
</organism>
<dbReference type="SMART" id="SM00448">
    <property type="entry name" value="REC"/>
    <property type="match status" value="1"/>
</dbReference>
<dbReference type="PANTHER" id="PTHR44591:SF24">
    <property type="entry name" value="PROTEIN-GLUTAMATE METHYLESTERASE_PROTEIN-GLUTAMINE GLUTAMINASE 1"/>
    <property type="match status" value="1"/>
</dbReference>
<protein>
    <submittedName>
        <fullName evidence="4">Response regulator</fullName>
    </submittedName>
</protein>
<dbReference type="InterPro" id="IPR011006">
    <property type="entry name" value="CheY-like_superfamily"/>
</dbReference>
<dbReference type="Proteomes" id="UP000619041">
    <property type="component" value="Unassembled WGS sequence"/>
</dbReference>
<name>A0ABQ1RYB4_9SPHN</name>
<evidence type="ECO:0000313" key="4">
    <source>
        <dbReference type="EMBL" id="GGD84389.1"/>
    </source>
</evidence>
<keyword evidence="1 2" id="KW-0597">Phosphoprotein</keyword>
<keyword evidence="5" id="KW-1185">Reference proteome</keyword>
<feature type="domain" description="Response regulatory" evidence="3">
    <location>
        <begin position="8"/>
        <end position="116"/>
    </location>
</feature>
<feature type="modified residue" description="4-aspartylphosphate" evidence="2">
    <location>
        <position position="58"/>
    </location>
</feature>
<dbReference type="InterPro" id="IPR001789">
    <property type="entry name" value="Sig_transdc_resp-reg_receiver"/>
</dbReference>
<evidence type="ECO:0000259" key="3">
    <source>
        <dbReference type="PROSITE" id="PS50110"/>
    </source>
</evidence>
<dbReference type="PROSITE" id="PS50110">
    <property type="entry name" value="RESPONSE_REGULATORY"/>
    <property type="match status" value="1"/>
</dbReference>
<gene>
    <name evidence="4" type="ORF">GCM10011515_00170</name>
</gene>
<dbReference type="Gene3D" id="3.40.50.2300">
    <property type="match status" value="1"/>
</dbReference>
<evidence type="ECO:0000313" key="5">
    <source>
        <dbReference type="Proteomes" id="UP000619041"/>
    </source>
</evidence>
<dbReference type="EMBL" id="BMKL01000001">
    <property type="protein sequence ID" value="GGD84389.1"/>
    <property type="molecule type" value="Genomic_DNA"/>
</dbReference>
<dbReference type="Pfam" id="PF00072">
    <property type="entry name" value="Response_reg"/>
    <property type="match status" value="1"/>
</dbReference>
<reference evidence="5" key="1">
    <citation type="journal article" date="2019" name="Int. J. Syst. Evol. Microbiol.">
        <title>The Global Catalogue of Microorganisms (GCM) 10K type strain sequencing project: providing services to taxonomists for standard genome sequencing and annotation.</title>
        <authorList>
            <consortium name="The Broad Institute Genomics Platform"/>
            <consortium name="The Broad Institute Genome Sequencing Center for Infectious Disease"/>
            <person name="Wu L."/>
            <person name="Ma J."/>
        </authorList>
    </citation>
    <scope>NUCLEOTIDE SEQUENCE [LARGE SCALE GENOMIC DNA]</scope>
    <source>
        <strain evidence="5">CGMCC 1.15959</strain>
    </source>
</reference>
<accession>A0ABQ1RYB4</accession>
<dbReference type="InterPro" id="IPR050595">
    <property type="entry name" value="Bact_response_regulator"/>
</dbReference>
<evidence type="ECO:0000256" key="2">
    <source>
        <dbReference type="PROSITE-ProRule" id="PRU00169"/>
    </source>
</evidence>
<comment type="caution">
    <text evidence="4">The sequence shown here is derived from an EMBL/GenBank/DDBJ whole genome shotgun (WGS) entry which is preliminary data.</text>
</comment>
<dbReference type="RefSeq" id="WP_188643264.1">
    <property type="nucleotide sequence ID" value="NZ_BMKL01000001.1"/>
</dbReference>
<sequence>MSEFEGKRILVLEDEPLIAMILEDVLQDLGCAVVGPVYDVAEAEALARDAPIDAAILDIHVGDHTSHSVAERFAERGVPFVVASGSDEAGELPGAAGLLGKPFNPAMVKLALERLFP</sequence>
<dbReference type="SUPFAM" id="SSF52172">
    <property type="entry name" value="CheY-like"/>
    <property type="match status" value="1"/>
</dbReference>
<evidence type="ECO:0000256" key="1">
    <source>
        <dbReference type="ARBA" id="ARBA00022553"/>
    </source>
</evidence>
<proteinExistence type="predicted"/>